<dbReference type="VEuPathDB" id="PlasmoDB:PKNOH_S02293000"/>
<dbReference type="Proteomes" id="UP000195012">
    <property type="component" value="Unassembled WGS sequence"/>
</dbReference>
<evidence type="ECO:0000313" key="2">
    <source>
        <dbReference type="Proteomes" id="UP000195012"/>
    </source>
</evidence>
<dbReference type="EMBL" id="NETL01000016">
    <property type="protein sequence ID" value="OTN68590.1"/>
    <property type="molecule type" value="Genomic_DNA"/>
</dbReference>
<organism evidence="1 2">
    <name type="scientific">Plasmodium knowlesi</name>
    <dbReference type="NCBI Taxonomy" id="5850"/>
    <lineage>
        <taxon>Eukaryota</taxon>
        <taxon>Sar</taxon>
        <taxon>Alveolata</taxon>
        <taxon>Apicomplexa</taxon>
        <taxon>Aconoidasida</taxon>
        <taxon>Haemosporida</taxon>
        <taxon>Plasmodiidae</taxon>
        <taxon>Plasmodium</taxon>
        <taxon>Plasmodium (Plasmodium)</taxon>
    </lineage>
</organism>
<sequence length="282" mass="33154">MLENNLPIISTGIVKKFPRIGRRNMFPFYVKVLIFSFFFWSSSNSNDSLCNKPCDEKHNEPSIFNVKKFRVLAEYNSYNGRSLSSLNSLEDMEEDEREERLRELISYYNVFLNYYPQLNTKDKIIRIKNPELSIRQNYAFNGKGSVPQDHSEHEVSYGYDEVDNLEDGEEFEEFEIFIEAEPIEESDYLEDYVDLDIDNEEKELTALDGIREEMSTFERKYLEIKNRIVTYINSLKLNSESVHNYILLFTQMNILMTIFFLHSAARNVFITMGAAALTLFAL</sequence>
<dbReference type="VEuPathDB" id="PlasmoDB:PKNH_0300700"/>
<protein>
    <submittedName>
        <fullName evidence="1">Uncharacterized protein</fullName>
    </submittedName>
</protein>
<accession>A0A1Y3DW39</accession>
<proteinExistence type="predicted"/>
<dbReference type="VEuPathDB" id="PlasmoDB:PKA1H_030005700"/>
<gene>
    <name evidence="1" type="ORF">PKNOH_S02293000</name>
</gene>
<comment type="caution">
    <text evidence="1">The sequence shown here is derived from an EMBL/GenBank/DDBJ whole genome shotgun (WGS) entry which is preliminary data.</text>
</comment>
<evidence type="ECO:0000313" key="1">
    <source>
        <dbReference type="EMBL" id="OTN68590.1"/>
    </source>
</evidence>
<dbReference type="OMA" id="SYYNVFL"/>
<name>A0A1Y3DW39_PLAKN</name>
<reference evidence="1 2" key="1">
    <citation type="submission" date="2017-05" db="EMBL/GenBank/DDBJ databases">
        <title>PacBio assembly of a Plasmodium knowlesi genome sequence with Hi-C correction and manual annotation of the SICAvar gene family.</title>
        <authorList>
            <person name="Lapp S.A."/>
            <person name="Geraldo J.A."/>
            <person name="Chien J.-T."/>
            <person name="Ay F."/>
            <person name="Pakala S.B."/>
            <person name="Batugedara G."/>
            <person name="Humphrey J.C."/>
            <person name="Debarry J.D."/>
            <person name="Le Roch K.G."/>
            <person name="Galinski M.R."/>
            <person name="Kissinger J.C."/>
        </authorList>
    </citation>
    <scope>NUCLEOTIDE SEQUENCE [LARGE SCALE GENOMIC DNA]</scope>
    <source>
        <strain evidence="2">Malayan Strain Pk1 (A+)</strain>
    </source>
</reference>
<dbReference type="AlphaFoldDB" id="A0A1Y3DW39"/>
<dbReference type="OrthoDB" id="386602at2759"/>